<dbReference type="GO" id="GO:0003677">
    <property type="term" value="F:DNA binding"/>
    <property type="evidence" value="ECO:0007669"/>
    <property type="project" value="UniProtKB-KW"/>
</dbReference>
<dbReference type="RefSeq" id="WP_342629311.1">
    <property type="nucleotide sequence ID" value="NZ_CP152276.1"/>
</dbReference>
<organism evidence="5 6">
    <name type="scientific">Nguyenibacter vanlangensis</name>
    <dbReference type="NCBI Taxonomy" id="1216886"/>
    <lineage>
        <taxon>Bacteria</taxon>
        <taxon>Pseudomonadati</taxon>
        <taxon>Pseudomonadota</taxon>
        <taxon>Alphaproteobacteria</taxon>
        <taxon>Acetobacterales</taxon>
        <taxon>Acetobacteraceae</taxon>
        <taxon>Nguyenibacter</taxon>
    </lineage>
</organism>
<evidence type="ECO:0000259" key="4">
    <source>
        <dbReference type="PROSITE" id="PS50932"/>
    </source>
</evidence>
<evidence type="ECO:0000256" key="1">
    <source>
        <dbReference type="ARBA" id="ARBA00023015"/>
    </source>
</evidence>
<dbReference type="Gene3D" id="1.10.260.40">
    <property type="entry name" value="lambda repressor-like DNA-binding domains"/>
    <property type="match status" value="1"/>
</dbReference>
<evidence type="ECO:0000313" key="6">
    <source>
        <dbReference type="Proteomes" id="UP001449795"/>
    </source>
</evidence>
<protein>
    <submittedName>
        <fullName evidence="5">LacI family DNA-binding transcriptional regulator</fullName>
    </submittedName>
</protein>
<evidence type="ECO:0000256" key="3">
    <source>
        <dbReference type="ARBA" id="ARBA00023163"/>
    </source>
</evidence>
<dbReference type="PANTHER" id="PTHR30146">
    <property type="entry name" value="LACI-RELATED TRANSCRIPTIONAL REPRESSOR"/>
    <property type="match status" value="1"/>
</dbReference>
<dbReference type="Proteomes" id="UP001449795">
    <property type="component" value="Chromosome"/>
</dbReference>
<dbReference type="EMBL" id="CP152276">
    <property type="protein sequence ID" value="XAE43981.1"/>
    <property type="molecule type" value="Genomic_DNA"/>
</dbReference>
<keyword evidence="6" id="KW-1185">Reference proteome</keyword>
<reference evidence="5 6" key="1">
    <citation type="submission" date="2024-04" db="EMBL/GenBank/DDBJ databases">
        <title>Complete genome sequence of Nguyenibacter vanlangesis HBCM-1154, a strain capable of nitrogen fixation, IAA production, and phosphorus solubilization isolated from sugarcane soil.</title>
        <authorList>
            <person name="MY HANH P."/>
        </authorList>
    </citation>
    <scope>NUCLEOTIDE SEQUENCE [LARGE SCALE GENOMIC DNA]</scope>
    <source>
        <strain evidence="5 6">HBCM 1154</strain>
    </source>
</reference>
<dbReference type="PROSITE" id="PS50932">
    <property type="entry name" value="HTH_LACI_2"/>
    <property type="match status" value="1"/>
</dbReference>
<keyword evidence="2 5" id="KW-0238">DNA-binding</keyword>
<feature type="domain" description="HTH lacI-type" evidence="4">
    <location>
        <begin position="17"/>
        <end position="71"/>
    </location>
</feature>
<keyword evidence="3" id="KW-0804">Transcription</keyword>
<evidence type="ECO:0000313" key="5">
    <source>
        <dbReference type="EMBL" id="XAE43981.1"/>
    </source>
</evidence>
<dbReference type="Pfam" id="PF00356">
    <property type="entry name" value="LacI"/>
    <property type="match status" value="1"/>
</dbReference>
<dbReference type="InterPro" id="IPR028082">
    <property type="entry name" value="Peripla_BP_I"/>
</dbReference>
<accession>A0ABZ3D8Z6</accession>
<gene>
    <name evidence="5" type="ORF">AAC691_05985</name>
</gene>
<dbReference type="SUPFAM" id="SSF53822">
    <property type="entry name" value="Periplasmic binding protein-like I"/>
    <property type="match status" value="1"/>
</dbReference>
<dbReference type="Pfam" id="PF13377">
    <property type="entry name" value="Peripla_BP_3"/>
    <property type="match status" value="1"/>
</dbReference>
<dbReference type="CDD" id="cd01392">
    <property type="entry name" value="HTH_LacI"/>
    <property type="match status" value="1"/>
</dbReference>
<dbReference type="InterPro" id="IPR046335">
    <property type="entry name" value="LacI/GalR-like_sensor"/>
</dbReference>
<keyword evidence="1" id="KW-0805">Transcription regulation</keyword>
<evidence type="ECO:0000256" key="2">
    <source>
        <dbReference type="ARBA" id="ARBA00023125"/>
    </source>
</evidence>
<dbReference type="InterPro" id="IPR010982">
    <property type="entry name" value="Lambda_DNA-bd_dom_sf"/>
</dbReference>
<dbReference type="SUPFAM" id="SSF47413">
    <property type="entry name" value="lambda repressor-like DNA-binding domains"/>
    <property type="match status" value="1"/>
</dbReference>
<sequence length="350" mass="37581">MSTVFRPADAATTGGKITLADLAARTGLNISTVSRALSKPERVSAETRKLVRRAAEQLGYATNLAARSLSRGRADMFMVVLSNFPGQPISPVLTEALRGVFDEAAQRGYGVIIKRVEYAELAVEELMDLALNGMVDGVLMLAPARSARTVRRIRPPAHIPVVSVMHDMVAGGISSVVALEQAGFYGLTDYLLRKGHRHFAFLSGLVDTTHEKLRFEGVMQRLAEEGMADACDLLPGGAFDMESGLKAVPHFLSLENRPTAVICCSDALALGFIRGALKAGLRIPQDVAVSGYDGLEQGEYSTPTLTTLIQPSAEIGRLATRLLIDRCQQHQATPPQLVALGTMLAERESA</sequence>
<dbReference type="PANTHER" id="PTHR30146:SF109">
    <property type="entry name" value="HTH-TYPE TRANSCRIPTIONAL REGULATOR GALS"/>
    <property type="match status" value="1"/>
</dbReference>
<dbReference type="SMART" id="SM00354">
    <property type="entry name" value="HTH_LACI"/>
    <property type="match status" value="1"/>
</dbReference>
<name>A0ABZ3D8Z6_9PROT</name>
<dbReference type="InterPro" id="IPR000843">
    <property type="entry name" value="HTH_LacI"/>
</dbReference>
<proteinExistence type="predicted"/>
<dbReference type="Gene3D" id="3.40.50.2300">
    <property type="match status" value="2"/>
</dbReference>